<evidence type="ECO:0000256" key="4">
    <source>
        <dbReference type="ARBA" id="ARBA00022989"/>
    </source>
</evidence>
<dbReference type="Pfam" id="PF01061">
    <property type="entry name" value="ABC2_membrane"/>
    <property type="match status" value="1"/>
</dbReference>
<keyword evidence="5 6" id="KW-0472">Membrane</keyword>
<sequence length="177" mass="19945">MRSLPSILFTVIVYFMLGLKPAVEAFFIMIFTLMMVAYTASSMAFAIAAGQSVVSVATLLMTISFVFMMIFSGLLVNLRTIASWLSWLQYLSIPRYGFTALQHNEFIGQNFCPGLNTTTNNTCSNDYAICTGEDYLINQGIDLSSWGLWRNHVALACMMIIFLIITYLKLLFLKKYS</sequence>
<dbReference type="OrthoDB" id="9618849at2759"/>
<dbReference type="GO" id="GO:0140359">
    <property type="term" value="F:ABC-type transporter activity"/>
    <property type="evidence" value="ECO:0007669"/>
    <property type="project" value="InterPro"/>
</dbReference>
<evidence type="ECO:0000256" key="3">
    <source>
        <dbReference type="ARBA" id="ARBA00022692"/>
    </source>
</evidence>
<keyword evidence="4 6" id="KW-1133">Transmembrane helix</keyword>
<feature type="transmembrane region" description="Helical" evidence="6">
    <location>
        <begin position="153"/>
        <end position="172"/>
    </location>
</feature>
<dbReference type="RefSeq" id="XP_020020683.1">
    <property type="nucleotide sequence ID" value="XM_020165094.1"/>
</dbReference>
<comment type="subcellular location">
    <subcellularLocation>
        <location evidence="1">Membrane</location>
        <topology evidence="1">Multi-pass membrane protein</topology>
    </subcellularLocation>
</comment>
<feature type="transmembrane region" description="Helical" evidence="6">
    <location>
        <begin position="56"/>
        <end position="78"/>
    </location>
</feature>
<dbReference type="AlphaFoldDB" id="A0A8B7UM84"/>
<evidence type="ECO:0000256" key="1">
    <source>
        <dbReference type="ARBA" id="ARBA00004141"/>
    </source>
</evidence>
<protein>
    <submittedName>
        <fullName evidence="8">ATP-binding cassette sub-family G member 2-like</fullName>
    </submittedName>
</protein>
<dbReference type="GO" id="GO:0016020">
    <property type="term" value="C:membrane"/>
    <property type="evidence" value="ECO:0007669"/>
    <property type="project" value="UniProtKB-SubCell"/>
</dbReference>
<evidence type="ECO:0000256" key="5">
    <source>
        <dbReference type="ARBA" id="ARBA00023136"/>
    </source>
</evidence>
<dbReference type="InterPro" id="IPR013525">
    <property type="entry name" value="ABC2_TM"/>
</dbReference>
<dbReference type="PANTHER" id="PTHR19241">
    <property type="entry name" value="ATP-BINDING CASSETTE TRANSPORTER"/>
    <property type="match status" value="1"/>
</dbReference>
<keyword evidence="3 6" id="KW-0812">Transmembrane</keyword>
<feature type="domain" description="ABC-2 type transporter transmembrane" evidence="7">
    <location>
        <begin position="4"/>
        <end position="106"/>
    </location>
</feature>
<organism evidence="8">
    <name type="scientific">Castor canadensis</name>
    <name type="common">American beaver</name>
    <dbReference type="NCBI Taxonomy" id="51338"/>
    <lineage>
        <taxon>Eukaryota</taxon>
        <taxon>Metazoa</taxon>
        <taxon>Chordata</taxon>
        <taxon>Craniata</taxon>
        <taxon>Vertebrata</taxon>
        <taxon>Euteleostomi</taxon>
        <taxon>Mammalia</taxon>
        <taxon>Eutheria</taxon>
        <taxon>Euarchontoglires</taxon>
        <taxon>Glires</taxon>
        <taxon>Rodentia</taxon>
        <taxon>Castorimorpha</taxon>
        <taxon>Castoridae</taxon>
        <taxon>Castor</taxon>
    </lineage>
</organism>
<evidence type="ECO:0000313" key="8">
    <source>
        <dbReference type="RefSeq" id="XP_020020683.1"/>
    </source>
</evidence>
<reference evidence="8" key="1">
    <citation type="submission" date="2025-08" db="UniProtKB">
        <authorList>
            <consortium name="RefSeq"/>
        </authorList>
    </citation>
    <scope>IDENTIFICATION</scope>
    <source>
        <tissue evidence="8">Leukocyte</tissue>
    </source>
</reference>
<evidence type="ECO:0000259" key="7">
    <source>
        <dbReference type="Pfam" id="PF01061"/>
    </source>
</evidence>
<keyword evidence="2" id="KW-0813">Transport</keyword>
<gene>
    <name evidence="8" type="primary">LOC109687264</name>
</gene>
<feature type="transmembrane region" description="Helical" evidence="6">
    <location>
        <begin position="25"/>
        <end position="49"/>
    </location>
</feature>
<dbReference type="KEGG" id="ccan:109687264"/>
<accession>A0A8B7UM84</accession>
<evidence type="ECO:0000256" key="6">
    <source>
        <dbReference type="SAM" id="Phobius"/>
    </source>
</evidence>
<evidence type="ECO:0000256" key="2">
    <source>
        <dbReference type="ARBA" id="ARBA00022448"/>
    </source>
</evidence>
<name>A0A8B7UM84_CASCN</name>
<proteinExistence type="predicted"/>